<sequence>MSEFEQANLISWARHLARRGKLQDLFDPALQSMDQDQALLCITVAFLHLQRSPVKWPSIKEVVGMLSGDSEPPHLPIEFSPSPPSNLFKYRKKAR</sequence>
<dbReference type="PANTHER" id="PTHR46821">
    <property type="entry name" value="OS07G0586332 PROTEIN"/>
    <property type="match status" value="1"/>
</dbReference>
<protein>
    <submittedName>
        <fullName evidence="2">Uncharacterized protein</fullName>
    </submittedName>
</protein>
<comment type="caution">
    <text evidence="2">The sequence shown here is derived from an EMBL/GenBank/DDBJ whole genome shotgun (WGS) entry which is preliminary data.</text>
</comment>
<dbReference type="Proteomes" id="UP000541444">
    <property type="component" value="Unassembled WGS sequence"/>
</dbReference>
<dbReference type="InterPro" id="IPR044576">
    <property type="entry name" value="At4g25390-like"/>
</dbReference>
<reference evidence="2 3" key="1">
    <citation type="journal article" date="2020" name="IScience">
        <title>Genome Sequencing of the Endangered Kingdonia uniflora (Circaeasteraceae, Ranunculales) Reveals Potential Mechanisms of Evolutionary Specialization.</title>
        <authorList>
            <person name="Sun Y."/>
            <person name="Deng T."/>
            <person name="Zhang A."/>
            <person name="Moore M.J."/>
            <person name="Landis J.B."/>
            <person name="Lin N."/>
            <person name="Zhang H."/>
            <person name="Zhang X."/>
            <person name="Huang J."/>
            <person name="Zhang X."/>
            <person name="Sun H."/>
            <person name="Wang H."/>
        </authorList>
    </citation>
    <scope>NUCLEOTIDE SEQUENCE [LARGE SCALE GENOMIC DNA]</scope>
    <source>
        <strain evidence="2">TB1705</strain>
        <tissue evidence="2">Leaf</tissue>
    </source>
</reference>
<evidence type="ECO:0000313" key="2">
    <source>
        <dbReference type="EMBL" id="KAF6142102.1"/>
    </source>
</evidence>
<dbReference type="PANTHER" id="PTHR46821:SF2">
    <property type="entry name" value="OS03G0251700 PROTEIN"/>
    <property type="match status" value="1"/>
</dbReference>
<dbReference type="AlphaFoldDB" id="A0A7J7LHN7"/>
<dbReference type="EMBL" id="JACGCM010002279">
    <property type="protein sequence ID" value="KAF6142102.1"/>
    <property type="molecule type" value="Genomic_DNA"/>
</dbReference>
<organism evidence="2 3">
    <name type="scientific">Kingdonia uniflora</name>
    <dbReference type="NCBI Taxonomy" id="39325"/>
    <lineage>
        <taxon>Eukaryota</taxon>
        <taxon>Viridiplantae</taxon>
        <taxon>Streptophyta</taxon>
        <taxon>Embryophyta</taxon>
        <taxon>Tracheophyta</taxon>
        <taxon>Spermatophyta</taxon>
        <taxon>Magnoliopsida</taxon>
        <taxon>Ranunculales</taxon>
        <taxon>Circaeasteraceae</taxon>
        <taxon>Kingdonia</taxon>
    </lineage>
</organism>
<dbReference type="Gene3D" id="1.10.510.10">
    <property type="entry name" value="Transferase(Phosphotransferase) domain 1"/>
    <property type="match status" value="1"/>
</dbReference>
<name>A0A7J7LHN7_9MAGN</name>
<evidence type="ECO:0000313" key="3">
    <source>
        <dbReference type="Proteomes" id="UP000541444"/>
    </source>
</evidence>
<evidence type="ECO:0000256" key="1">
    <source>
        <dbReference type="SAM" id="MobiDB-lite"/>
    </source>
</evidence>
<gene>
    <name evidence="2" type="ORF">GIB67_037020</name>
</gene>
<feature type="region of interest" description="Disordered" evidence="1">
    <location>
        <begin position="74"/>
        <end position="95"/>
    </location>
</feature>
<keyword evidence="3" id="KW-1185">Reference proteome</keyword>
<dbReference type="OrthoDB" id="626167at2759"/>
<accession>A0A7J7LHN7</accession>
<proteinExistence type="predicted"/>